<keyword evidence="18" id="KW-1185">Reference proteome</keyword>
<evidence type="ECO:0000313" key="18">
    <source>
        <dbReference type="Proteomes" id="UP000568839"/>
    </source>
</evidence>
<dbReference type="GO" id="GO:0046872">
    <property type="term" value="F:metal ion binding"/>
    <property type="evidence" value="ECO:0007669"/>
    <property type="project" value="UniProtKB-KW"/>
</dbReference>
<dbReference type="NCBIfam" id="TIGR00671">
    <property type="entry name" value="baf"/>
    <property type="match status" value="1"/>
</dbReference>
<evidence type="ECO:0000256" key="13">
    <source>
        <dbReference type="ARBA" id="ARBA00022993"/>
    </source>
</evidence>
<keyword evidence="16" id="KW-0479">Metal-binding</keyword>
<keyword evidence="12 16" id="KW-0630">Potassium</keyword>
<dbReference type="PANTHER" id="PTHR34265:SF1">
    <property type="entry name" value="TYPE III PANTOTHENATE KINASE"/>
    <property type="match status" value="1"/>
</dbReference>
<comment type="caution">
    <text evidence="17">The sequence shown here is derived from an EMBL/GenBank/DDBJ whole genome shotgun (WGS) entry which is preliminary data.</text>
</comment>
<evidence type="ECO:0000256" key="2">
    <source>
        <dbReference type="ARBA" id="ARBA00001958"/>
    </source>
</evidence>
<feature type="active site" description="Proton acceptor" evidence="16">
    <location>
        <position position="109"/>
    </location>
</feature>
<dbReference type="GO" id="GO:0015937">
    <property type="term" value="P:coenzyme A biosynthetic process"/>
    <property type="evidence" value="ECO:0007669"/>
    <property type="project" value="UniProtKB-UniRule"/>
</dbReference>
<dbReference type="PANTHER" id="PTHR34265">
    <property type="entry name" value="TYPE III PANTOTHENATE KINASE"/>
    <property type="match status" value="1"/>
</dbReference>
<evidence type="ECO:0000256" key="3">
    <source>
        <dbReference type="ARBA" id="ARBA00004496"/>
    </source>
</evidence>
<sequence>MILVIDVGNTHIVFGVYNDQHLLHHWRVSTAQERTEDEYGVLMHTLLGNENVSMDEIEGVIVSSVVPSLMFALEHMSRKYFKQTPMVVGPGIKTGLNILYDNPRDVGADRIVNAVAAIEEYGAPLVIVDFGTATTFCFIDRRGNYVGGAIAPGVSISTDALYAHASKLPHIEIDAPQSVVGKNTTHAMQSGIYYGYVGQVDGIVNRMKREAEQTPTVIATGGLSRLIGQSAESIDAVDPFLTLKGLKLIYDKNHNVD</sequence>
<organism evidence="17 18">
    <name type="scientific">Geomicrobium halophilum</name>
    <dbReference type="NCBI Taxonomy" id="549000"/>
    <lineage>
        <taxon>Bacteria</taxon>
        <taxon>Bacillati</taxon>
        <taxon>Bacillota</taxon>
        <taxon>Bacilli</taxon>
        <taxon>Bacillales</taxon>
        <taxon>Geomicrobium</taxon>
    </lineage>
</organism>
<keyword evidence="10 16" id="KW-0418">Kinase</keyword>
<protein>
    <recommendedName>
        <fullName evidence="15 16">Type III pantothenate kinase</fullName>
        <ecNumber evidence="6 16">2.7.1.33</ecNumber>
    </recommendedName>
    <alternativeName>
        <fullName evidence="16">PanK-III</fullName>
    </alternativeName>
    <alternativeName>
        <fullName evidence="16">Pantothenic acid kinase</fullName>
    </alternativeName>
</protein>
<dbReference type="InterPro" id="IPR004619">
    <property type="entry name" value="Type_III_PanK"/>
</dbReference>
<dbReference type="Pfam" id="PF03309">
    <property type="entry name" value="Pan_kinase"/>
    <property type="match status" value="1"/>
</dbReference>
<dbReference type="NCBIfam" id="NF009855">
    <property type="entry name" value="PRK13321.1"/>
    <property type="match status" value="1"/>
</dbReference>
<feature type="binding site" evidence="16">
    <location>
        <position position="100"/>
    </location>
    <ligand>
        <name>substrate</name>
    </ligand>
</feature>
<proteinExistence type="inferred from homology"/>
<feature type="binding site" evidence="16">
    <location>
        <begin position="6"/>
        <end position="13"/>
    </location>
    <ligand>
        <name>ATP</name>
        <dbReference type="ChEBI" id="CHEBI:30616"/>
    </ligand>
</feature>
<evidence type="ECO:0000256" key="7">
    <source>
        <dbReference type="ARBA" id="ARBA00022490"/>
    </source>
</evidence>
<dbReference type="CDD" id="cd24015">
    <property type="entry name" value="ASKHA_NBD_PanK-III"/>
    <property type="match status" value="1"/>
</dbReference>
<dbReference type="SUPFAM" id="SSF53067">
    <property type="entry name" value="Actin-like ATPase domain"/>
    <property type="match status" value="2"/>
</dbReference>
<keyword evidence="13 16" id="KW-0173">Coenzyme A biosynthesis</keyword>
<comment type="pathway">
    <text evidence="4 16">Cofactor biosynthesis; coenzyme A biosynthesis; CoA from (R)-pantothenate: step 1/5.</text>
</comment>
<comment type="similarity">
    <text evidence="14 16">Belongs to the type III pantothenate kinase family.</text>
</comment>
<comment type="cofactor">
    <cofactor evidence="2">
        <name>K(+)</name>
        <dbReference type="ChEBI" id="CHEBI:29103"/>
    </cofactor>
</comment>
<evidence type="ECO:0000256" key="9">
    <source>
        <dbReference type="ARBA" id="ARBA00022741"/>
    </source>
</evidence>
<feature type="binding site" evidence="16">
    <location>
        <position position="184"/>
    </location>
    <ligand>
        <name>substrate</name>
    </ligand>
</feature>
<comment type="function">
    <text evidence="16">Catalyzes the phosphorylation of pantothenate (Pan), the first step in CoA biosynthesis.</text>
</comment>
<keyword evidence="8 16" id="KW-0808">Transferase</keyword>
<evidence type="ECO:0000256" key="5">
    <source>
        <dbReference type="ARBA" id="ARBA00011738"/>
    </source>
</evidence>
<dbReference type="NCBIfam" id="NF009848">
    <property type="entry name" value="PRK13318.1-6"/>
    <property type="match status" value="1"/>
</dbReference>
<reference evidence="17 18" key="1">
    <citation type="submission" date="2020-08" db="EMBL/GenBank/DDBJ databases">
        <title>Genomic Encyclopedia of Type Strains, Phase IV (KMG-IV): sequencing the most valuable type-strain genomes for metagenomic binning, comparative biology and taxonomic classification.</title>
        <authorList>
            <person name="Goeker M."/>
        </authorList>
    </citation>
    <scope>NUCLEOTIDE SEQUENCE [LARGE SCALE GENOMIC DNA]</scope>
    <source>
        <strain evidence="17 18">DSM 21769</strain>
    </source>
</reference>
<dbReference type="RefSeq" id="WP_184405923.1">
    <property type="nucleotide sequence ID" value="NZ_JACHHJ010000008.1"/>
</dbReference>
<feature type="binding site" evidence="16">
    <location>
        <position position="129"/>
    </location>
    <ligand>
        <name>K(+)</name>
        <dbReference type="ChEBI" id="CHEBI:29103"/>
    </ligand>
</feature>
<evidence type="ECO:0000256" key="12">
    <source>
        <dbReference type="ARBA" id="ARBA00022958"/>
    </source>
</evidence>
<dbReference type="GO" id="GO:0005737">
    <property type="term" value="C:cytoplasm"/>
    <property type="evidence" value="ECO:0007669"/>
    <property type="project" value="UniProtKB-SubCell"/>
</dbReference>
<keyword evidence="11 16" id="KW-0067">ATP-binding</keyword>
<comment type="cofactor">
    <cofactor evidence="16">
        <name>NH4(+)</name>
        <dbReference type="ChEBI" id="CHEBI:28938"/>
    </cofactor>
    <cofactor evidence="16">
        <name>K(+)</name>
        <dbReference type="ChEBI" id="CHEBI:29103"/>
    </cofactor>
    <text evidence="16">A monovalent cation. Ammonium or potassium.</text>
</comment>
<evidence type="ECO:0000256" key="8">
    <source>
        <dbReference type="ARBA" id="ARBA00022679"/>
    </source>
</evidence>
<dbReference type="Proteomes" id="UP000568839">
    <property type="component" value="Unassembled WGS sequence"/>
</dbReference>
<evidence type="ECO:0000256" key="4">
    <source>
        <dbReference type="ARBA" id="ARBA00005225"/>
    </source>
</evidence>
<accession>A0A841PXS2</accession>
<dbReference type="GO" id="GO:0004594">
    <property type="term" value="F:pantothenate kinase activity"/>
    <property type="evidence" value="ECO:0007669"/>
    <property type="project" value="UniProtKB-UniRule"/>
</dbReference>
<evidence type="ECO:0000256" key="11">
    <source>
        <dbReference type="ARBA" id="ARBA00022840"/>
    </source>
</evidence>
<dbReference type="UniPathway" id="UPA00241">
    <property type="reaction ID" value="UER00352"/>
</dbReference>
<keyword evidence="9 16" id="KW-0547">Nucleotide-binding</keyword>
<evidence type="ECO:0000256" key="15">
    <source>
        <dbReference type="ARBA" id="ARBA00040883"/>
    </source>
</evidence>
<dbReference type="InterPro" id="IPR043129">
    <property type="entry name" value="ATPase_NBD"/>
</dbReference>
<feature type="binding site" evidence="16">
    <location>
        <begin position="107"/>
        <end position="110"/>
    </location>
    <ligand>
        <name>substrate</name>
    </ligand>
</feature>
<dbReference type="AlphaFoldDB" id="A0A841PXS2"/>
<gene>
    <name evidence="16" type="primary">coaX</name>
    <name evidence="17" type="ORF">HNR44_003574</name>
</gene>
<comment type="subcellular location">
    <subcellularLocation>
        <location evidence="3 16">Cytoplasm</location>
    </subcellularLocation>
</comment>
<evidence type="ECO:0000313" key="17">
    <source>
        <dbReference type="EMBL" id="MBB6451561.1"/>
    </source>
</evidence>
<evidence type="ECO:0000256" key="6">
    <source>
        <dbReference type="ARBA" id="ARBA00012102"/>
    </source>
</evidence>
<name>A0A841PXS2_9BACL</name>
<comment type="catalytic activity">
    <reaction evidence="1 16">
        <text>(R)-pantothenate + ATP = (R)-4'-phosphopantothenate + ADP + H(+)</text>
        <dbReference type="Rhea" id="RHEA:16373"/>
        <dbReference type="ChEBI" id="CHEBI:10986"/>
        <dbReference type="ChEBI" id="CHEBI:15378"/>
        <dbReference type="ChEBI" id="CHEBI:29032"/>
        <dbReference type="ChEBI" id="CHEBI:30616"/>
        <dbReference type="ChEBI" id="CHEBI:456216"/>
        <dbReference type="EC" id="2.7.1.33"/>
    </reaction>
</comment>
<dbReference type="HAMAP" id="MF_01274">
    <property type="entry name" value="Pantothen_kinase_3"/>
    <property type="match status" value="1"/>
</dbReference>
<evidence type="ECO:0000256" key="10">
    <source>
        <dbReference type="ARBA" id="ARBA00022777"/>
    </source>
</evidence>
<keyword evidence="7 16" id="KW-0963">Cytoplasm</keyword>
<dbReference type="EC" id="2.7.1.33" evidence="6 16"/>
<dbReference type="NCBIfam" id="NF009847">
    <property type="entry name" value="PRK13318.1-5"/>
    <property type="match status" value="1"/>
</dbReference>
<evidence type="ECO:0000256" key="16">
    <source>
        <dbReference type="HAMAP-Rule" id="MF_01274"/>
    </source>
</evidence>
<feature type="binding site" evidence="16">
    <location>
        <position position="132"/>
    </location>
    <ligand>
        <name>ATP</name>
        <dbReference type="ChEBI" id="CHEBI:30616"/>
    </ligand>
</feature>
<dbReference type="GO" id="GO:0005524">
    <property type="term" value="F:ATP binding"/>
    <property type="evidence" value="ECO:0007669"/>
    <property type="project" value="UniProtKB-UniRule"/>
</dbReference>
<dbReference type="EMBL" id="JACHHJ010000008">
    <property type="protein sequence ID" value="MBB6451561.1"/>
    <property type="molecule type" value="Genomic_DNA"/>
</dbReference>
<dbReference type="Gene3D" id="3.30.420.40">
    <property type="match status" value="2"/>
</dbReference>
<evidence type="ECO:0000256" key="14">
    <source>
        <dbReference type="ARBA" id="ARBA00038036"/>
    </source>
</evidence>
<comment type="subunit">
    <text evidence="5 16">Homodimer.</text>
</comment>
<evidence type="ECO:0000256" key="1">
    <source>
        <dbReference type="ARBA" id="ARBA00001206"/>
    </source>
</evidence>